<dbReference type="Gene3D" id="2.180.10.10">
    <property type="entry name" value="RHS repeat-associated core"/>
    <property type="match status" value="2"/>
</dbReference>
<feature type="compositionally biased region" description="Low complexity" evidence="1">
    <location>
        <begin position="250"/>
        <end position="279"/>
    </location>
</feature>
<dbReference type="SUPFAM" id="SSF51294">
    <property type="entry name" value="Hedgehog/intein (Hint) domain"/>
    <property type="match status" value="1"/>
</dbReference>
<dbReference type="InterPro" id="IPR030934">
    <property type="entry name" value="Intein_C"/>
</dbReference>
<gene>
    <name evidence="3" type="ORF">GCM10009839_33000</name>
</gene>
<feature type="region of interest" description="Disordered" evidence="1">
    <location>
        <begin position="1869"/>
        <end position="1891"/>
    </location>
</feature>
<protein>
    <submittedName>
        <fullName evidence="3">RHS repeat-associated core domain-containing protein</fullName>
    </submittedName>
</protein>
<comment type="caution">
    <text evidence="3">The sequence shown here is derived from an EMBL/GenBank/DDBJ whole genome shotgun (WGS) entry which is preliminary data.</text>
</comment>
<evidence type="ECO:0000313" key="3">
    <source>
        <dbReference type="EMBL" id="GAA2030646.1"/>
    </source>
</evidence>
<organism evidence="3 4">
    <name type="scientific">Catenulispora yoronensis</name>
    <dbReference type="NCBI Taxonomy" id="450799"/>
    <lineage>
        <taxon>Bacteria</taxon>
        <taxon>Bacillati</taxon>
        <taxon>Actinomycetota</taxon>
        <taxon>Actinomycetes</taxon>
        <taxon>Catenulisporales</taxon>
        <taxon>Catenulisporaceae</taxon>
        <taxon>Catenulispora</taxon>
    </lineage>
</organism>
<evidence type="ECO:0000313" key="4">
    <source>
        <dbReference type="Proteomes" id="UP001500751"/>
    </source>
</evidence>
<dbReference type="EMBL" id="BAAAQN010000017">
    <property type="protein sequence ID" value="GAA2030646.1"/>
    <property type="molecule type" value="Genomic_DNA"/>
</dbReference>
<accession>A0ABN2U7U9</accession>
<dbReference type="PROSITE" id="PS50818">
    <property type="entry name" value="INTEIN_C_TER"/>
    <property type="match status" value="1"/>
</dbReference>
<feature type="region of interest" description="Disordered" evidence="1">
    <location>
        <begin position="1243"/>
        <end position="1272"/>
    </location>
</feature>
<evidence type="ECO:0000259" key="2">
    <source>
        <dbReference type="SMART" id="SM00306"/>
    </source>
</evidence>
<sequence>MATVAVAVTVLAAPTQGAAVPHDSKPKPGKYNGKAMALEASVPGAPWKSSPIALPPTAPQLVLKAKDFPSPARAQVTLPKTRTDLARDLRSQLVRATGTPVLIGPATMSATPSAGAATVHDGGGTTAATVASPDAVSVSVSDHSSATAAGTAGVLVSLARADGQSSAASVDVAVDYSSFYQAFGGDMSDRMRLVELPTCALTTPQVAACRVQTPITYTNDPTTKQLVATVTLPAAASGAEPNPPASFSTSAQPSQAPVTPAPTSTATRPDAAANAAAANGKPKPSPTQSVTSSSPSPTQSPSAPSGSTPSPSSGQSAMPTMVLAATTAPSGATGNYTATSLSASNQWGEGANNGSFTYSYPITLPASLAGSAPSVDLGYDSGSVDGKTAVENSQPSWIGEGWDYSPGFIERSYVPCAKAQPTTYPTSGDSCFARDSHGNLLPAISLSFGSHGGVLVPTDSTNTSFRLPTDDGTQVDVLQGELGNGTRTGEFYRVRSPDGAVAFFGAETLPDVSAMTAAAGSTVAVTTGVGTGSTLREPVFNDSVASGCQDPTKVTDPAASGTNCQQGYRWNLAFVADPHSNVTRFSYTSEQNWYGRGTSLKPTAYTRGAVLNKIDYGWQWSDIVAGGQHQPASRVIFNTVNRCVDPAIDEGYDSASSSGGGYGVGTSGCANAALASVPSAQLVDTPYDQNCPSGGVTNGQCPTTSPTFWSTRRLAGITTQVAVNGSYQNVDHWDLFDQFHNSSSAMWLAAIRRCAASVVKTNGACPPAQNGVAGQSSMPDVQFGAKSMNQRVPGVTGTNVPPNLPLYQRDRLATIFDELGATTTVGYDDPTVNPQSGKSNYDPLGCIAPPTVAPDWHNTKLCYPEYWTGDGYSQPFTDWFQKYVVTSIQATDNTWQANAWNGGAHNTTTSFTYGSGTSTIYNTAASNGAGVAWHSNDSELVTDPASRTYDQYRGFAVVTTTIGDNTEAGHPTSQNTTTYLRGMDQDPDKAAATAGTCVQGTTITPAADCTPFAFTDDISGVSTVDDNALAGTAIETQTVDTVTGQVITSSTVPWKSSPVAEHQRFPTTLPYLRSRQLGAARTFTRATLSTGAPQVTETQYWHDKLQDGRVVATRVLAPTVADGTSEVCTSIAYAQPDSSRPWMTAYAASSTTTAAPCPYTQPVYGDPLPGPGPTGSVLSATRTFYDNGASWPTVVSKGDVTRTEVETGTSAAPGPFQMSNTASFDVYGRQLWATDAAGTKTTTTYTPASASTPSMEVPTDITVTGPDPTTGAQTWISRTHLDPTRGLPLTATDVNGRVTSITYDALGRTTAVWQPGRTTSTAYPPPSTVKPNTKFAYTVNGHVSGSNSGAAPSIVESDALREDGTYAVSTALLDSFGRTRQTQTVPTSDDAGRIVTDTTYDSSGRSDFVSGPYYDSTSSPSGNYWVVQAQSAIPRQTQTDYDGLGRPTDQISIASANELWRSHTDYVGADRVDVTPPSGGMRTSTVTNSHGQTTALYTYHAGVPFGTFDPLNADALTYGYDAAGNQTQVNQVISTTTSNTWTAAYNLLGQRITSQDPDAGTSTYKYDVNGNLQKANTAFGTADAKTLNYVYDLLNRRTAEYSGDTPTGTPLAQWLYDTAPALTAAQSVANPGSDTKANLGRAAGTIRNTNAANQYKESVGGYDATGHPLSASVTIPTDGTNGALAGKYTTTSHYTALGQLTSTDLPIGGDLRPDTVGYGYNANGLMVGSSDSYADLVSDSSYTQYGEIMRRVVGDYPNQVVQDTGYDVPTRRVFSSSLSQLAWNAPIDTTAYTYNAAGDVTAAVDIQGAAAGSVNGIVSASLAIDAQCYHYDYASRLDAAWSDTVPGNSPAQISTTVTNTVFGTTTAPGVGGQSDVTQIPESAKPKTGALGGCVRTAPTENVNNATWQIGGPQPYGQVFTYDPATGNRKSEKDYSASGTITTNDAYTYNTNQPHTLSSVSHSGGTSNLYYYDATGNTKQRTISGQAGTQTLTWDAENRLQSDSDSADGIAAEYVYDADGNQLIRRDQTTITLYLGSTELHMARTGSQTVTGTRYFSVSGGPTIVETGTSTPTLSYEAGNPQGTASTTIAASPTQASQAITARRAYTPFNNPRGNGQPSVFGTFPDDHTFLGKTTDASTGLADVGARKYDPSIGRFISIDPVFTLTDPQGIGGYSYSGNDPVNGSDPSGLIRTVNNDPTASYAPLYRDPCNPSACPDRHSGDGCGSLCVIAGAGHWVAKQADSVFQATPINQAISAGATSFADKTIVSGGANAPSGQVATKPISMVDSYDTWMSVHGIATKRQMGVVSKVIDVVTIVTPLGKEEGADIAENSLVNSAEKISTKCHSFEGDTRILMADGATKPIEDVKVGDEIENAQPDGGEERHKVDQVHKTLTDTDFTDLTVRTSSGSHVITGTQNHPYYDVTEHRFVNASELKPGDRLQTAGSDTVTVLSVRNYTSSMVTYDLTIDGLHTYYVVAGDTPVLVHNCDDPVKLYRSPGLGNKDSESSGLNAANHEGDHPTAYLSNKPEGAADYAGNGHDDGFHVYTMKPGFRERFGQYEFPLENTNGLPEGTTEWRISSDDFDEFNSYIDHDQTEWWPAARGWFQEP</sequence>
<proteinExistence type="predicted"/>
<dbReference type="NCBIfam" id="TIGR03696">
    <property type="entry name" value="Rhs_assc_core"/>
    <property type="match status" value="1"/>
</dbReference>
<name>A0ABN2U7U9_9ACTN</name>
<dbReference type="PANTHER" id="PTHR32305:SF17">
    <property type="entry name" value="TRNA NUCLEASE WAPA"/>
    <property type="match status" value="1"/>
</dbReference>
<dbReference type="InterPro" id="IPR003587">
    <property type="entry name" value="Hint_dom_N"/>
</dbReference>
<dbReference type="Pfam" id="PF07591">
    <property type="entry name" value="PT-HINT"/>
    <property type="match status" value="1"/>
</dbReference>
<dbReference type="InterPro" id="IPR022385">
    <property type="entry name" value="Rhs_assc_core"/>
</dbReference>
<feature type="domain" description="Hint" evidence="2">
    <location>
        <begin position="2343"/>
        <end position="2443"/>
    </location>
</feature>
<dbReference type="Proteomes" id="UP001500751">
    <property type="component" value="Unassembled WGS sequence"/>
</dbReference>
<feature type="compositionally biased region" description="Low complexity" evidence="1">
    <location>
        <begin position="1243"/>
        <end position="1254"/>
    </location>
</feature>
<evidence type="ECO:0000256" key="1">
    <source>
        <dbReference type="SAM" id="MobiDB-lite"/>
    </source>
</evidence>
<reference evidence="3 4" key="1">
    <citation type="journal article" date="2019" name="Int. J. Syst. Evol. Microbiol.">
        <title>The Global Catalogue of Microorganisms (GCM) 10K type strain sequencing project: providing services to taxonomists for standard genome sequencing and annotation.</title>
        <authorList>
            <consortium name="The Broad Institute Genomics Platform"/>
            <consortium name="The Broad Institute Genome Sequencing Center for Infectious Disease"/>
            <person name="Wu L."/>
            <person name="Ma J."/>
        </authorList>
    </citation>
    <scope>NUCLEOTIDE SEQUENCE [LARGE SCALE GENOMIC DNA]</scope>
    <source>
        <strain evidence="3 4">JCM 16014</strain>
    </source>
</reference>
<dbReference type="NCBIfam" id="TIGR01443">
    <property type="entry name" value="intein_Cterm"/>
    <property type="match status" value="1"/>
</dbReference>
<dbReference type="InterPro" id="IPR050708">
    <property type="entry name" value="T6SS_VgrG/RHS"/>
</dbReference>
<dbReference type="PANTHER" id="PTHR32305">
    <property type="match status" value="1"/>
</dbReference>
<dbReference type="InterPro" id="IPR036844">
    <property type="entry name" value="Hint_dom_sf"/>
</dbReference>
<dbReference type="SMART" id="SM00306">
    <property type="entry name" value="HintN"/>
    <property type="match status" value="1"/>
</dbReference>
<feature type="compositionally biased region" description="Low complexity" evidence="1">
    <location>
        <begin position="286"/>
        <end position="317"/>
    </location>
</feature>
<dbReference type="Gene3D" id="2.170.16.10">
    <property type="entry name" value="Hedgehog/Intein (Hint) domain"/>
    <property type="match status" value="1"/>
</dbReference>
<feature type="region of interest" description="Disordered" evidence="1">
    <location>
        <begin position="235"/>
        <end position="318"/>
    </location>
</feature>
<keyword evidence="4" id="KW-1185">Reference proteome</keyword>
<dbReference type="CDD" id="cd00081">
    <property type="entry name" value="Hint"/>
    <property type="match status" value="1"/>
</dbReference>
<feature type="region of interest" description="Disordered" evidence="1">
    <location>
        <begin position="2497"/>
        <end position="2523"/>
    </location>
</feature>